<evidence type="ECO:0000313" key="2">
    <source>
        <dbReference type="Ensembl" id="ENSMMDP00005003174.1"/>
    </source>
</evidence>
<proteinExistence type="predicted"/>
<dbReference type="AlphaFoldDB" id="A0A667WRS6"/>
<dbReference type="Ensembl" id="ENSMMDT00005003241.1">
    <property type="protein sequence ID" value="ENSMMDP00005003174.1"/>
    <property type="gene ID" value="ENSMMDG00005001773.1"/>
</dbReference>
<sequence length="410" mass="44421">MPRSDTWPGGTGLESMTGMDSAGSCDSVSDDSLEYLSAEEKACLMFLEETIESLDTEEDSGLSNDEPDQLPVPGNLATKMAHLSASMSHSKFNSESKDCSLWKAEGPSPRGPLSYEALVHLRRSASTKKSPLCPTIDHTIDVVQHPPNTMTGTHQNHGNLSRSPSEVSRPKTSPPAVAPKPKVIPAHLSAKTQNKIASPTPDFSPSGRCVADPQQVRLEALQKLGLLKDKEPENEEIAPLPPPTSHSSWDLSTHRFVRDPLHANPSRSPSFSYSQVPTEAKARPVQSSASFHHYSRREQQQQQSVSHSHPSQPNGIKAVTLERSGVGPESHKPCQPSSQPCSATLGTYRNGGYCPESVHTTEPEPVKTTTAAQPGHPNRPSNPLGYTVITVPRMGEDRKEALRKLGLLKD</sequence>
<reference evidence="2" key="2">
    <citation type="submission" date="2025-08" db="UniProtKB">
        <authorList>
            <consortium name="Ensembl"/>
        </authorList>
    </citation>
    <scope>IDENTIFICATION</scope>
</reference>
<feature type="region of interest" description="Disordered" evidence="1">
    <location>
        <begin position="1"/>
        <end position="30"/>
    </location>
</feature>
<reference evidence="2" key="3">
    <citation type="submission" date="2025-09" db="UniProtKB">
        <authorList>
            <consortium name="Ensembl"/>
        </authorList>
    </citation>
    <scope>IDENTIFICATION</scope>
</reference>
<dbReference type="PANTHER" id="PTHR21555:SF1">
    <property type="entry name" value="SPECIFICALLY ANDROGEN-REGULATED GENE PROTEIN"/>
    <property type="match status" value="1"/>
</dbReference>
<name>A0A667WRS6_9TELE</name>
<evidence type="ECO:0000313" key="3">
    <source>
        <dbReference type="Proteomes" id="UP000472263"/>
    </source>
</evidence>
<dbReference type="GeneTree" id="ENSGT00390000017874"/>
<feature type="compositionally biased region" description="Acidic residues" evidence="1">
    <location>
        <begin position="54"/>
        <end position="68"/>
    </location>
</feature>
<feature type="region of interest" description="Disordered" evidence="1">
    <location>
        <begin position="144"/>
        <end position="180"/>
    </location>
</feature>
<feature type="region of interest" description="Disordered" evidence="1">
    <location>
        <begin position="54"/>
        <end position="74"/>
    </location>
</feature>
<dbReference type="Pfam" id="PF15385">
    <property type="entry name" value="SARG"/>
    <property type="match status" value="1"/>
</dbReference>
<dbReference type="InterPro" id="IPR026152">
    <property type="entry name" value="SARG"/>
</dbReference>
<keyword evidence="3" id="KW-1185">Reference proteome</keyword>
<dbReference type="PANTHER" id="PTHR21555">
    <property type="entry name" value="SPECIFICALLY ANDROGEN-REGULATED GENE PROTEIN"/>
    <property type="match status" value="1"/>
</dbReference>
<organism evidence="2 3">
    <name type="scientific">Myripristis murdjan</name>
    <name type="common">pinecone soldierfish</name>
    <dbReference type="NCBI Taxonomy" id="586833"/>
    <lineage>
        <taxon>Eukaryota</taxon>
        <taxon>Metazoa</taxon>
        <taxon>Chordata</taxon>
        <taxon>Craniata</taxon>
        <taxon>Vertebrata</taxon>
        <taxon>Euteleostomi</taxon>
        <taxon>Actinopterygii</taxon>
        <taxon>Neopterygii</taxon>
        <taxon>Teleostei</taxon>
        <taxon>Neoteleostei</taxon>
        <taxon>Acanthomorphata</taxon>
        <taxon>Holocentriformes</taxon>
        <taxon>Holocentridae</taxon>
        <taxon>Myripristis</taxon>
    </lineage>
</organism>
<feature type="compositionally biased region" description="Polar residues" evidence="1">
    <location>
        <begin position="146"/>
        <end position="166"/>
    </location>
</feature>
<dbReference type="InParanoid" id="A0A667WRS6"/>
<feature type="compositionally biased region" description="Basic and acidic residues" evidence="1">
    <location>
        <begin position="252"/>
        <end position="261"/>
    </location>
</feature>
<protein>
    <submittedName>
        <fullName evidence="2">Zgc:158258</fullName>
    </submittedName>
</protein>
<reference evidence="2" key="1">
    <citation type="submission" date="2019-06" db="EMBL/GenBank/DDBJ databases">
        <authorList>
            <consortium name="Wellcome Sanger Institute Data Sharing"/>
        </authorList>
    </citation>
    <scope>NUCLEOTIDE SEQUENCE [LARGE SCALE GENOMIC DNA]</scope>
</reference>
<feature type="region of interest" description="Disordered" evidence="1">
    <location>
        <begin position="354"/>
        <end position="387"/>
    </location>
</feature>
<gene>
    <name evidence="2" type="primary">zgc:158258</name>
</gene>
<evidence type="ECO:0000256" key="1">
    <source>
        <dbReference type="SAM" id="MobiDB-lite"/>
    </source>
</evidence>
<feature type="compositionally biased region" description="Low complexity" evidence="1">
    <location>
        <begin position="300"/>
        <end position="313"/>
    </location>
</feature>
<accession>A0A667WRS6</accession>
<feature type="compositionally biased region" description="Polar residues" evidence="1">
    <location>
        <begin position="265"/>
        <end position="277"/>
    </location>
</feature>
<feature type="region of interest" description="Disordered" evidence="1">
    <location>
        <begin position="225"/>
        <end position="315"/>
    </location>
</feature>
<dbReference type="Proteomes" id="UP000472263">
    <property type="component" value="Chromosome 5"/>
</dbReference>